<organism evidence="17">
    <name type="scientific">hydrothermal vent metagenome</name>
    <dbReference type="NCBI Taxonomy" id="652676"/>
    <lineage>
        <taxon>unclassified sequences</taxon>
        <taxon>metagenomes</taxon>
        <taxon>ecological metagenomes</taxon>
    </lineage>
</organism>
<evidence type="ECO:0000256" key="15">
    <source>
        <dbReference type="SAM" id="Phobius"/>
    </source>
</evidence>
<keyword evidence="5" id="KW-0645">Protease</keyword>
<evidence type="ECO:0000256" key="6">
    <source>
        <dbReference type="ARBA" id="ARBA00022692"/>
    </source>
</evidence>
<evidence type="ECO:0000313" key="17">
    <source>
        <dbReference type="EMBL" id="VAX36260.1"/>
    </source>
</evidence>
<dbReference type="GO" id="GO:0046872">
    <property type="term" value="F:metal ion binding"/>
    <property type="evidence" value="ECO:0007669"/>
    <property type="project" value="UniProtKB-KW"/>
</dbReference>
<keyword evidence="11 15" id="KW-1133">Transmembrane helix</keyword>
<comment type="cofactor">
    <cofactor evidence="1">
        <name>Zn(2+)</name>
        <dbReference type="ChEBI" id="CHEBI:29105"/>
    </cofactor>
</comment>
<dbReference type="InterPro" id="IPR000644">
    <property type="entry name" value="CBS_dom"/>
</dbReference>
<evidence type="ECO:0000256" key="12">
    <source>
        <dbReference type="ARBA" id="ARBA00023049"/>
    </source>
</evidence>
<dbReference type="EMBL" id="UOGK01000046">
    <property type="protein sequence ID" value="VAX36260.1"/>
    <property type="molecule type" value="Genomic_DNA"/>
</dbReference>
<evidence type="ECO:0000256" key="11">
    <source>
        <dbReference type="ARBA" id="ARBA00022989"/>
    </source>
</evidence>
<dbReference type="GO" id="GO:0008237">
    <property type="term" value="F:metallopeptidase activity"/>
    <property type="evidence" value="ECO:0007669"/>
    <property type="project" value="UniProtKB-KW"/>
</dbReference>
<evidence type="ECO:0000256" key="2">
    <source>
        <dbReference type="ARBA" id="ARBA00004651"/>
    </source>
</evidence>
<dbReference type="Pfam" id="PF00571">
    <property type="entry name" value="CBS"/>
    <property type="match status" value="2"/>
</dbReference>
<keyword evidence="9" id="KW-0378">Hydrolase</keyword>
<evidence type="ECO:0000256" key="13">
    <source>
        <dbReference type="ARBA" id="ARBA00023122"/>
    </source>
</evidence>
<dbReference type="GO" id="GO:0006508">
    <property type="term" value="P:proteolysis"/>
    <property type="evidence" value="ECO:0007669"/>
    <property type="project" value="UniProtKB-KW"/>
</dbReference>
<feature type="transmembrane region" description="Helical" evidence="15">
    <location>
        <begin position="135"/>
        <end position="157"/>
    </location>
</feature>
<dbReference type="PANTHER" id="PTHR39188">
    <property type="entry name" value="MEMBRANE-ASSOCIATED ZINC METALLOPROTEASE M50B"/>
    <property type="match status" value="1"/>
</dbReference>
<proteinExistence type="inferred from homology"/>
<comment type="subcellular location">
    <subcellularLocation>
        <location evidence="2">Cell membrane</location>
        <topology evidence="2">Multi-pass membrane protein</topology>
    </subcellularLocation>
</comment>
<dbReference type="CDD" id="cd06164">
    <property type="entry name" value="S2P-M50_SpoIVFB_CBS"/>
    <property type="match status" value="1"/>
</dbReference>
<dbReference type="InterPro" id="IPR008915">
    <property type="entry name" value="Peptidase_M50"/>
</dbReference>
<feature type="transmembrane region" description="Helical" evidence="15">
    <location>
        <begin position="7"/>
        <end position="30"/>
    </location>
</feature>
<evidence type="ECO:0000256" key="5">
    <source>
        <dbReference type="ARBA" id="ARBA00022670"/>
    </source>
</evidence>
<feature type="domain" description="CBS" evidence="16">
    <location>
        <begin position="241"/>
        <end position="300"/>
    </location>
</feature>
<dbReference type="Gene3D" id="3.10.580.10">
    <property type="entry name" value="CBS-domain"/>
    <property type="match status" value="1"/>
</dbReference>
<reference evidence="17" key="1">
    <citation type="submission" date="2018-06" db="EMBL/GenBank/DDBJ databases">
        <authorList>
            <person name="Zhirakovskaya E."/>
        </authorList>
    </citation>
    <scope>NUCLEOTIDE SEQUENCE</scope>
</reference>
<accession>A0A3B1DMU1</accession>
<evidence type="ECO:0000256" key="1">
    <source>
        <dbReference type="ARBA" id="ARBA00001947"/>
    </source>
</evidence>
<comment type="similarity">
    <text evidence="3">Belongs to the peptidase M50B family.</text>
</comment>
<evidence type="ECO:0000259" key="16">
    <source>
        <dbReference type="PROSITE" id="PS51371"/>
    </source>
</evidence>
<evidence type="ECO:0000256" key="3">
    <source>
        <dbReference type="ARBA" id="ARBA00007931"/>
    </source>
</evidence>
<evidence type="ECO:0000256" key="10">
    <source>
        <dbReference type="ARBA" id="ARBA00022833"/>
    </source>
</evidence>
<dbReference type="PROSITE" id="PS51371">
    <property type="entry name" value="CBS"/>
    <property type="match status" value="1"/>
</dbReference>
<evidence type="ECO:0000256" key="14">
    <source>
        <dbReference type="ARBA" id="ARBA00023136"/>
    </source>
</evidence>
<evidence type="ECO:0000256" key="9">
    <source>
        <dbReference type="ARBA" id="ARBA00022801"/>
    </source>
</evidence>
<feature type="transmembrane region" description="Helical" evidence="15">
    <location>
        <begin position="36"/>
        <end position="58"/>
    </location>
</feature>
<keyword evidence="10" id="KW-0862">Zinc</keyword>
<dbReference type="InterPro" id="IPR046342">
    <property type="entry name" value="CBS_dom_sf"/>
</dbReference>
<dbReference type="Pfam" id="PF02163">
    <property type="entry name" value="Peptidase_M50"/>
    <property type="match status" value="2"/>
</dbReference>
<keyword evidence="4" id="KW-1003">Cell membrane</keyword>
<dbReference type="AlphaFoldDB" id="A0A3B1DMU1"/>
<name>A0A3B1DMU1_9ZZZZ</name>
<keyword evidence="7" id="KW-0479">Metal-binding</keyword>
<sequence length="360" mass="37882">MKGTLHLLRVFGIDIAVHWSFLLLIVWIVYRSAAQGVGMVATLVAIVFVLTIFACIVLHELGHALTAKAFGIGTRHITILPIGGVAALERVPTQPGQEFLITIAGPAVNVVIGVGLLGGVLLVGDLDMPATTYSMAGTGFFLSLGVVNIALAIFNMLPAFPMDGGRVLRAVLATRLDYARATAIAAGCGQMMAVAFAAWALLGGNPFLLLIAAFVFFGSKAEVAAARQRAVLTRQRVGAAMQTDIHALPVDAAIGEAAQIMLEGSQHDFPVLDAEGRLVGLLRREAIVEGMRSLGPNAPISARVETDLPVLDENDDLAHALDMLRTHGPALAVMHQGRLVGLLSQEQLGRFLMLGGAPGR</sequence>
<feature type="transmembrane region" description="Helical" evidence="15">
    <location>
        <begin position="99"/>
        <end position="123"/>
    </location>
</feature>
<dbReference type="InterPro" id="IPR016483">
    <property type="entry name" value="UCP006404_Pept_M50_CBS"/>
</dbReference>
<protein>
    <recommendedName>
        <fullName evidence="16">CBS domain-containing protein</fullName>
    </recommendedName>
</protein>
<keyword evidence="8" id="KW-0677">Repeat</keyword>
<evidence type="ECO:0000256" key="7">
    <source>
        <dbReference type="ARBA" id="ARBA00022723"/>
    </source>
</evidence>
<dbReference type="PANTHER" id="PTHR39188:SF3">
    <property type="entry name" value="STAGE IV SPORULATION PROTEIN FB"/>
    <property type="match status" value="1"/>
</dbReference>
<evidence type="ECO:0000256" key="4">
    <source>
        <dbReference type="ARBA" id="ARBA00022475"/>
    </source>
</evidence>
<dbReference type="SUPFAM" id="SSF54631">
    <property type="entry name" value="CBS-domain pair"/>
    <property type="match status" value="1"/>
</dbReference>
<keyword evidence="12" id="KW-0482">Metalloprotease</keyword>
<keyword evidence="13" id="KW-0129">CBS domain</keyword>
<feature type="transmembrane region" description="Helical" evidence="15">
    <location>
        <begin position="207"/>
        <end position="226"/>
    </location>
</feature>
<keyword evidence="14 15" id="KW-0472">Membrane</keyword>
<evidence type="ECO:0000256" key="8">
    <source>
        <dbReference type="ARBA" id="ARBA00022737"/>
    </source>
</evidence>
<keyword evidence="6 15" id="KW-0812">Transmembrane</keyword>
<dbReference type="GO" id="GO:0005886">
    <property type="term" value="C:plasma membrane"/>
    <property type="evidence" value="ECO:0007669"/>
    <property type="project" value="UniProtKB-SubCell"/>
</dbReference>
<dbReference type="PIRSF" id="PIRSF006404">
    <property type="entry name" value="UCP006404_Pept_M50_CBS"/>
    <property type="match status" value="1"/>
</dbReference>
<gene>
    <name evidence="17" type="ORF">MNBD_PLANCTO03-1690</name>
</gene>
<dbReference type="SMART" id="SM00116">
    <property type="entry name" value="CBS"/>
    <property type="match status" value="2"/>
</dbReference>